<dbReference type="EMBL" id="SUMC01000120">
    <property type="protein sequence ID" value="TJZ98998.1"/>
    <property type="molecule type" value="Genomic_DNA"/>
</dbReference>
<dbReference type="InterPro" id="IPR019089">
    <property type="entry name" value="Cas_GSU0054"/>
</dbReference>
<protein>
    <submittedName>
        <fullName evidence="2">Type I-U CRISPR-associated protein Cas5/Cas6</fullName>
    </submittedName>
</protein>
<sequence length="489" mass="53139">MPFTVRVHLLEPLYQASGPQPGRAEWPPHPARMFCALVSVADLDDPVEEAALRWLESQSAPLIRVPAATAEAATARHAWVPTNATAKEPGHAMLPGRTNGGSPKSWPQRVLRHPEVAFVWGVEPPKSVRTVLESIAARVPYFGRATGHALLSAQNSAAQADEIEADAEFEEWQPLDQQESVRTASTLRVPYPGYLQRLRAAFETQQPAWQQAQSLQYRVRGGEPSVEAGQDRGPYRDLVTFAFSPGIAVDPGYTLAVTAALRAAVMSRLETAGHDVRAMPQVHGHKDRDRQGRLCAYLGLPFVGHTHADGMLRGLAIALPEDLPTMQRRALLGVLLRFDGGLRKLTVPKMGAPLNLSYVKPTAPALQTVQPQNWTRASRVWTTALPMVLDHFPKRGGRGLDVSVAKSCQMAGLPIPEHIEVARRGGLLPGARDLAGHQLRRKEGEPPLPSCHVRLHFARPLDGPVVLGSKKTFGLGLCLPGPTVTETAS</sequence>
<dbReference type="NCBIfam" id="TIGR02165">
    <property type="entry name" value="cas5_6_GSU0054"/>
    <property type="match status" value="1"/>
</dbReference>
<accession>A0A4V5MX66</accession>
<name>A0A4V5MX66_9ACTN</name>
<comment type="caution">
    <text evidence="2">The sequence shown here is derived from an EMBL/GenBank/DDBJ whole genome shotgun (WGS) entry which is preliminary data.</text>
</comment>
<reference evidence="2 3" key="1">
    <citation type="submission" date="2019-04" db="EMBL/GenBank/DDBJ databases">
        <title>Streptomyces oryziradicis sp. nov., a novel actinomycete isolated from rhizosphere soil of rice (Oryza sativa L.).</title>
        <authorList>
            <person name="Li C."/>
        </authorList>
    </citation>
    <scope>NUCLEOTIDE SEQUENCE [LARGE SCALE GENOMIC DNA]</scope>
    <source>
        <strain evidence="2 3">NEAU-C40</strain>
    </source>
</reference>
<feature type="region of interest" description="Disordered" evidence="1">
    <location>
        <begin position="86"/>
        <end position="107"/>
    </location>
</feature>
<evidence type="ECO:0000313" key="2">
    <source>
        <dbReference type="EMBL" id="TJZ98998.1"/>
    </source>
</evidence>
<dbReference type="RefSeq" id="WP_136730227.1">
    <property type="nucleotide sequence ID" value="NZ_SUMC01000120.1"/>
</dbReference>
<keyword evidence="3" id="KW-1185">Reference proteome</keyword>
<evidence type="ECO:0000256" key="1">
    <source>
        <dbReference type="SAM" id="MobiDB-lite"/>
    </source>
</evidence>
<proteinExistence type="predicted"/>
<evidence type="ECO:0000313" key="3">
    <source>
        <dbReference type="Proteomes" id="UP000305778"/>
    </source>
</evidence>
<gene>
    <name evidence="2" type="primary">cas5u6u</name>
    <name evidence="2" type="ORF">FCI23_47385</name>
</gene>
<organism evidence="2 3">
    <name type="scientific">Actinacidiphila oryziradicis</name>
    <dbReference type="NCBI Taxonomy" id="2571141"/>
    <lineage>
        <taxon>Bacteria</taxon>
        <taxon>Bacillati</taxon>
        <taxon>Actinomycetota</taxon>
        <taxon>Actinomycetes</taxon>
        <taxon>Kitasatosporales</taxon>
        <taxon>Streptomycetaceae</taxon>
        <taxon>Actinacidiphila</taxon>
    </lineage>
</organism>
<dbReference type="Pfam" id="PF09609">
    <property type="entry name" value="Cas_GSU0054"/>
    <property type="match status" value="1"/>
</dbReference>
<dbReference type="AlphaFoldDB" id="A0A4V5MX66"/>
<dbReference type="Proteomes" id="UP000305778">
    <property type="component" value="Unassembled WGS sequence"/>
</dbReference>
<dbReference type="OrthoDB" id="9787885at2"/>